<evidence type="ECO:0000256" key="2">
    <source>
        <dbReference type="ARBA" id="ARBA00022664"/>
    </source>
</evidence>
<comment type="similarity">
    <text evidence="5">Belongs to the CFT1 family.</text>
</comment>
<evidence type="ECO:0000256" key="4">
    <source>
        <dbReference type="ARBA" id="ARBA00023242"/>
    </source>
</evidence>
<dbReference type="HOGENOM" id="CLU_002414_2_1_1"/>
<accession>F0XCH2</accession>
<evidence type="ECO:0000256" key="1">
    <source>
        <dbReference type="ARBA" id="ARBA00004123"/>
    </source>
</evidence>
<evidence type="ECO:0000256" key="6">
    <source>
        <dbReference type="ARBA" id="ARBA00039187"/>
    </source>
</evidence>
<dbReference type="InterPro" id="IPR018846">
    <property type="entry name" value="Beta-prop_RSE1/DDB1/CPSF1_1st"/>
</dbReference>
<evidence type="ECO:0000256" key="9">
    <source>
        <dbReference type="SAM" id="MobiDB-lite"/>
    </source>
</evidence>
<dbReference type="FunFam" id="2.130.10.10:FF:000788">
    <property type="entry name" value="mRNA cleavage and polyadenylation factor subunit"/>
    <property type="match status" value="1"/>
</dbReference>
<dbReference type="STRING" id="655863.F0XCH2"/>
<evidence type="ECO:0000256" key="3">
    <source>
        <dbReference type="ARBA" id="ARBA00022884"/>
    </source>
</evidence>
<evidence type="ECO:0000313" key="13">
    <source>
        <dbReference type="EMBL" id="EFX03934.1"/>
    </source>
</evidence>
<evidence type="ECO:0000256" key="7">
    <source>
        <dbReference type="ARBA" id="ARBA00039443"/>
    </source>
</evidence>
<dbReference type="GO" id="GO:0005634">
    <property type="term" value="C:nucleus"/>
    <property type="evidence" value="ECO:0007669"/>
    <property type="project" value="UniProtKB-SubCell"/>
</dbReference>
<dbReference type="EMBL" id="GL629765">
    <property type="protein sequence ID" value="EFX03934.1"/>
    <property type="molecule type" value="Genomic_DNA"/>
</dbReference>
<feature type="compositionally biased region" description="Polar residues" evidence="9">
    <location>
        <begin position="522"/>
        <end position="531"/>
    </location>
</feature>
<dbReference type="InParanoid" id="F0XCH2"/>
<dbReference type="InterPro" id="IPR015943">
    <property type="entry name" value="WD40/YVTN_repeat-like_dom_sf"/>
</dbReference>
<evidence type="ECO:0000313" key="14">
    <source>
        <dbReference type="Proteomes" id="UP000007796"/>
    </source>
</evidence>
<dbReference type="Proteomes" id="UP000007796">
    <property type="component" value="Unassembled WGS sequence"/>
</dbReference>
<dbReference type="GeneID" id="25981988"/>
<dbReference type="GO" id="GO:0006397">
    <property type="term" value="P:mRNA processing"/>
    <property type="evidence" value="ECO:0007669"/>
    <property type="project" value="UniProtKB-KW"/>
</dbReference>
<reference evidence="13 14" key="1">
    <citation type="journal article" date="2011" name="Proc. Natl. Acad. Sci. U.S.A.">
        <title>Genome and transcriptome analyses of the mountain pine beetle-fungal symbiont Grosmannia clavigera, a lodgepole pine pathogen.</title>
        <authorList>
            <person name="DiGuistini S."/>
            <person name="Wang Y."/>
            <person name="Liao N.Y."/>
            <person name="Taylor G."/>
            <person name="Tanguay P."/>
            <person name="Feau N."/>
            <person name="Henrissat B."/>
            <person name="Chan S.K."/>
            <person name="Hesse-Orce U."/>
            <person name="Alamouti S.M."/>
            <person name="Tsui C.K.M."/>
            <person name="Docking R.T."/>
            <person name="Levasseur A."/>
            <person name="Haridas S."/>
            <person name="Robertson G."/>
            <person name="Birol I."/>
            <person name="Holt R.A."/>
            <person name="Marra M.A."/>
            <person name="Hamelin R.C."/>
            <person name="Hirst M."/>
            <person name="Jones S.J.M."/>
            <person name="Bohlmann J."/>
            <person name="Breuil C."/>
        </authorList>
    </citation>
    <scope>NUCLEOTIDE SEQUENCE [LARGE SCALE GENOMIC DNA]</scope>
    <source>
        <strain evidence="14">kw1407 / UAMH 11150</strain>
    </source>
</reference>
<protein>
    <recommendedName>
        <fullName evidence="7">Protein CFT1</fullName>
    </recommendedName>
    <alternativeName>
        <fullName evidence="8">Cleavage factor two protein 1</fullName>
    </alternativeName>
    <alternativeName>
        <fullName evidence="6">Protein cft1</fullName>
    </alternativeName>
</protein>
<dbReference type="Pfam" id="PF03178">
    <property type="entry name" value="CPSF_A"/>
    <property type="match status" value="1"/>
</dbReference>
<feature type="domain" description="RSE1/DDB1/CPSF1 C-terminal" evidence="10">
    <location>
        <begin position="1068"/>
        <end position="1423"/>
    </location>
</feature>
<keyword evidence="3" id="KW-0694">RNA-binding</keyword>
<feature type="compositionally biased region" description="Acidic residues" evidence="9">
    <location>
        <begin position="490"/>
        <end position="516"/>
    </location>
</feature>
<dbReference type="InterPro" id="IPR004871">
    <property type="entry name" value="RSE1/DDB1/CPSF1_C"/>
</dbReference>
<keyword evidence="4" id="KW-0539">Nucleus</keyword>
<dbReference type="eggNOG" id="KOG1896">
    <property type="taxonomic scope" value="Eukaryota"/>
</dbReference>
<keyword evidence="2" id="KW-0507">mRNA processing</keyword>
<evidence type="ECO:0000259" key="12">
    <source>
        <dbReference type="Pfam" id="PF23726"/>
    </source>
</evidence>
<feature type="region of interest" description="Disordered" evidence="9">
    <location>
        <begin position="219"/>
        <end position="243"/>
    </location>
</feature>
<evidence type="ECO:0000256" key="5">
    <source>
        <dbReference type="ARBA" id="ARBA00038304"/>
    </source>
</evidence>
<feature type="region of interest" description="Disordered" evidence="9">
    <location>
        <begin position="1318"/>
        <end position="1343"/>
    </location>
</feature>
<dbReference type="RefSeq" id="XP_014173416.1">
    <property type="nucleotide sequence ID" value="XM_014317941.1"/>
</dbReference>
<feature type="domain" description="RSE1/DDB1/CPSF1 second beta-propeller" evidence="12">
    <location>
        <begin position="606"/>
        <end position="997"/>
    </location>
</feature>
<sequence length="1461" mass="156900">MQCYTELTPPTAVTHSLALPLTSPRANNLIVAKSSLLQVFTTKVVSAELDAPPDASSTSQAPYASATNFDSRIANDDNGLGLETSFLGGDSILLRADRGSISKLVLVAEFPLAGTVTGLARIKIPGTKSGGEAVLVALKDARLSLLEWDPDQNDLTTISIHYYEQEELQGAPWAAPLSDYANFLVADPGSRCAALKFGARNLAILPFRQADEEDVDMDDWDEELDGPRPAKDPSSAAVVSGPGDGIEDTPFAPSFVLRLSNLDTTLLHPVHLAFLHEYREPTFGILSSSVSTSAVIGRRDKLSYLVFTLDLQQKASTTILSVANLPQDLFRVVPIPSPIGGAILVGANELIHIDQSGRANGVAVNPFTKQSTSFGLADQSDLALRLEGCTVDVLSAEAGELLIVLHDGQLAVLTIRVDGRTVSGLSVKMVRREAGGDVIQSGITCLSRIGRQMLFAGSDQADSVVLGWSRKQGQTARRKPRANRAGLDLGADEEYFDDEREEGEELDDDEDDDDLYGDGPSAAQTLGIDNTTGRGGDDLSFRIHDRLLSIAPIRDMVIGKPALVGELAKRSDQATIHSELNLVCAVGSGRAGALALLSREINPDPLGAFEFAEAQALWTVSSSKPIPRTIQGEKGGATVGEDYESPAMHDKYMIVAKEDDDGFETSDVYAVTASGFETLKGTEFEPAAGFTVQAGTMGRNRRIIQVLKSEVRCYDGDLGLSQILPMVDEDTGAEPRVLFASIADPYLLLIRDDASVLVAEMNKDFELEELERDDGSLASTKWVAGCLYHDTASVFSKTSILAFLLSASGTFYIYALPDLKQPVYVAEGLNYVPRLFLPDHTVRRGMAKEPLTEILVADLGDAVSKAPYLIVRHANDDLTIYQPLRTPSSLGSLSESLRFLKVPNPVFAKSPVSISSDDASSQLRAMPLRVCENIGGYSTVFLPGSSASFVLKSAKSQPRVVSLQGTAVRSLSPFHTESSERSFIYVDVEGSGRVCSMPAGWNLTELGVCARKVALDTDANALAYHPPTGTYAVGTSALEAFELPKDDPHRADWNKESTAFRPLAERGRLLLMSPGSWSTIDTVEMEPYEVVMCVKTLNLEVSEATNERKQLVAVGTAISRGEDLAIRGRVYVFDVVSVIPEPGRPETNRKLKLIAKEDIPRGAVTAVSEIGTQGLMLVAQGQKCLVRGLKEDGTLLPVAFMDMNCYVTSAKELPGTGLCVMSDAFKGVWFTGYTEEPYKMILFGKSNTRLHALNVDLLPDGKELFIVVTDADGNLHVMQFDPEHPKSLQGHILLHRATFCTGAHFSTLSLLLPSTFTPADRPTANGETNGASSQPEAQQHQQHQLLLGSPTGLLASLVPLSESEYRRLSSLAGQLATSLTQTAGLNPKGYRMTAGSAAATLAPGVDAAVGRSVVDGALLARWTELGSGRKGEIAGRVGFASSLEVRTSLEGVLGWSRMAYF</sequence>
<dbReference type="Pfam" id="PF10433">
    <property type="entry name" value="Beta-prop_RSE1_1st"/>
    <property type="match status" value="1"/>
</dbReference>
<dbReference type="InterPro" id="IPR050358">
    <property type="entry name" value="RSE1/DDB1/CFT1"/>
</dbReference>
<dbReference type="PANTHER" id="PTHR10644">
    <property type="entry name" value="DNA REPAIR/RNA PROCESSING CPSF FAMILY"/>
    <property type="match status" value="1"/>
</dbReference>
<evidence type="ECO:0000256" key="8">
    <source>
        <dbReference type="ARBA" id="ARBA00041264"/>
    </source>
</evidence>
<dbReference type="FunCoup" id="F0XCH2">
    <property type="interactions" value="1001"/>
</dbReference>
<dbReference type="Pfam" id="PF23726">
    <property type="entry name" value="Beta-prop_RSE1_2nd"/>
    <property type="match status" value="1"/>
</dbReference>
<evidence type="ECO:0000259" key="11">
    <source>
        <dbReference type="Pfam" id="PF10433"/>
    </source>
</evidence>
<dbReference type="InterPro" id="IPR058543">
    <property type="entry name" value="Beta-prop_RSE1/DDB1/CPSF1_2nd"/>
</dbReference>
<organism evidence="14">
    <name type="scientific">Grosmannia clavigera (strain kw1407 / UAMH 11150)</name>
    <name type="common">Blue stain fungus</name>
    <name type="synonym">Graphiocladiella clavigera</name>
    <dbReference type="NCBI Taxonomy" id="655863"/>
    <lineage>
        <taxon>Eukaryota</taxon>
        <taxon>Fungi</taxon>
        <taxon>Dikarya</taxon>
        <taxon>Ascomycota</taxon>
        <taxon>Pezizomycotina</taxon>
        <taxon>Sordariomycetes</taxon>
        <taxon>Sordariomycetidae</taxon>
        <taxon>Ophiostomatales</taxon>
        <taxon>Ophiostomataceae</taxon>
        <taxon>Leptographium</taxon>
    </lineage>
</organism>
<evidence type="ECO:0000259" key="10">
    <source>
        <dbReference type="Pfam" id="PF03178"/>
    </source>
</evidence>
<feature type="region of interest" description="Disordered" evidence="9">
    <location>
        <begin position="470"/>
        <end position="531"/>
    </location>
</feature>
<feature type="compositionally biased region" description="Polar residues" evidence="9">
    <location>
        <begin position="1325"/>
        <end position="1337"/>
    </location>
</feature>
<feature type="domain" description="RSE1/DDB1/CPSF1 first beta-propeller" evidence="11">
    <location>
        <begin position="99"/>
        <end position="472"/>
    </location>
</feature>
<dbReference type="Gene3D" id="2.130.10.10">
    <property type="entry name" value="YVTN repeat-like/Quinoprotein amine dehydrogenase"/>
    <property type="match status" value="2"/>
</dbReference>
<proteinExistence type="inferred from homology"/>
<dbReference type="OrthoDB" id="6109at2759"/>
<name>F0XCH2_GROCL</name>
<keyword evidence="14" id="KW-1185">Reference proteome</keyword>
<dbReference type="GO" id="GO:0003723">
    <property type="term" value="F:RNA binding"/>
    <property type="evidence" value="ECO:0007669"/>
    <property type="project" value="UniProtKB-KW"/>
</dbReference>
<gene>
    <name evidence="13" type="ORF">CMQ_862</name>
</gene>
<comment type="subcellular location">
    <subcellularLocation>
        <location evidence="1">Nucleus</location>
    </subcellularLocation>
</comment>